<proteinExistence type="inferred from homology"/>
<dbReference type="Gene3D" id="3.40.47.10">
    <property type="match status" value="2"/>
</dbReference>
<feature type="domain" description="Chalcone/stilbene synthase N-terminal" evidence="4">
    <location>
        <begin position="12"/>
        <end position="221"/>
    </location>
</feature>
<name>A0A916YRD9_9BACL</name>
<protein>
    <submittedName>
        <fullName evidence="6">Naringenin-chalcone synthase</fullName>
    </submittedName>
</protein>
<evidence type="ECO:0000256" key="3">
    <source>
        <dbReference type="PIRSR" id="PIRSR000451-1"/>
    </source>
</evidence>
<comment type="similarity">
    <text evidence="1">Belongs to the thiolase-like superfamily. Chalcone/stilbene synthases family.</text>
</comment>
<evidence type="ECO:0000313" key="6">
    <source>
        <dbReference type="EMBL" id="GGD57412.1"/>
    </source>
</evidence>
<evidence type="ECO:0000256" key="2">
    <source>
        <dbReference type="ARBA" id="ARBA00022679"/>
    </source>
</evidence>
<dbReference type="GO" id="GO:0030639">
    <property type="term" value="P:polyketide biosynthetic process"/>
    <property type="evidence" value="ECO:0007669"/>
    <property type="project" value="TreeGrafter"/>
</dbReference>
<keyword evidence="2" id="KW-0808">Transferase</keyword>
<dbReference type="InterPro" id="IPR012328">
    <property type="entry name" value="Chalcone/stilbene_synt_C"/>
</dbReference>
<dbReference type="AlphaFoldDB" id="A0A916YRD9"/>
<dbReference type="Pfam" id="PF00195">
    <property type="entry name" value="Chal_sti_synt_N"/>
    <property type="match status" value="1"/>
</dbReference>
<dbReference type="PANTHER" id="PTHR11877">
    <property type="entry name" value="HYDROXYMETHYLGLUTARYL-COA SYNTHASE"/>
    <property type="match status" value="1"/>
</dbReference>
<evidence type="ECO:0000313" key="7">
    <source>
        <dbReference type="Proteomes" id="UP000612456"/>
    </source>
</evidence>
<dbReference type="SUPFAM" id="SSF53901">
    <property type="entry name" value="Thiolase-like"/>
    <property type="match status" value="1"/>
</dbReference>
<comment type="caution">
    <text evidence="6">The sequence shown here is derived from an EMBL/GenBank/DDBJ whole genome shotgun (WGS) entry which is preliminary data.</text>
</comment>
<reference evidence="6" key="2">
    <citation type="submission" date="2020-09" db="EMBL/GenBank/DDBJ databases">
        <authorList>
            <person name="Sun Q."/>
            <person name="Zhou Y."/>
        </authorList>
    </citation>
    <scope>NUCLEOTIDE SEQUENCE</scope>
    <source>
        <strain evidence="6">CGMCC 1.15178</strain>
    </source>
</reference>
<dbReference type="InterPro" id="IPR001099">
    <property type="entry name" value="Chalcone/stilbene_synt_N"/>
</dbReference>
<feature type="domain" description="Chalcone/stilbene synthase C-terminal" evidence="5">
    <location>
        <begin position="239"/>
        <end position="366"/>
    </location>
</feature>
<feature type="active site" description="Acyl-thioester intermediate" evidence="3">
    <location>
        <position position="161"/>
    </location>
</feature>
<dbReference type="Proteomes" id="UP000612456">
    <property type="component" value="Unassembled WGS sequence"/>
</dbReference>
<dbReference type="EMBL" id="BMHP01000001">
    <property type="protein sequence ID" value="GGD57412.1"/>
    <property type="molecule type" value="Genomic_DNA"/>
</dbReference>
<keyword evidence="7" id="KW-1185">Reference proteome</keyword>
<evidence type="ECO:0000256" key="1">
    <source>
        <dbReference type="ARBA" id="ARBA00005531"/>
    </source>
</evidence>
<sequence length="386" mass="41961">MPMMEHTAPGIAILGIGTAVPDYKMEQNDVSQRLSDALKDYSDSRRWAKRIFKQCAVETRYTCEPNLLEDAANCRYFPHNYVSEAPSTAQRMQLYKREAVPLGLKAAQAALQDGGIAPSEITHLITVSCTGQFLPGMDALLTRKLGLSPTVNRIPLQFLGCAAGLKAICLANQLVCGDSSAHVLIVSVELCTLHIQPSSQREALYAASFFGDGASSCVVGPQRAAHRGCFQLGPDYTVLLPGSLEEMVWEIGAHGFDLYLSTAIPKLIGQFIPEEVSRFLKDGFKPSLWAIHPGGRGIIDALKDAFALTEEQTRPSRAILRDYGNMSSATILFVLEEIRQALREGEADDENGIAMAFGPGLTVEMVRFTYLPSAIPNPLQVETAGV</sequence>
<dbReference type="InterPro" id="IPR016039">
    <property type="entry name" value="Thiolase-like"/>
</dbReference>
<dbReference type="InterPro" id="IPR011141">
    <property type="entry name" value="Polyketide_synthase_type-III"/>
</dbReference>
<accession>A0A916YRD9</accession>
<evidence type="ECO:0000259" key="4">
    <source>
        <dbReference type="Pfam" id="PF00195"/>
    </source>
</evidence>
<gene>
    <name evidence="6" type="ORF">GCM10010911_14030</name>
</gene>
<dbReference type="PIRSF" id="PIRSF000451">
    <property type="entry name" value="PKS_III"/>
    <property type="match status" value="1"/>
</dbReference>
<dbReference type="GO" id="GO:0016747">
    <property type="term" value="F:acyltransferase activity, transferring groups other than amino-acyl groups"/>
    <property type="evidence" value="ECO:0007669"/>
    <property type="project" value="InterPro"/>
</dbReference>
<dbReference type="PANTHER" id="PTHR11877:SF46">
    <property type="entry name" value="TYPE III POLYKETIDE SYNTHASE A"/>
    <property type="match status" value="1"/>
</dbReference>
<organism evidence="6 7">
    <name type="scientific">Paenibacillus nasutitermitis</name>
    <dbReference type="NCBI Taxonomy" id="1652958"/>
    <lineage>
        <taxon>Bacteria</taxon>
        <taxon>Bacillati</taxon>
        <taxon>Bacillota</taxon>
        <taxon>Bacilli</taxon>
        <taxon>Bacillales</taxon>
        <taxon>Paenibacillaceae</taxon>
        <taxon>Paenibacillus</taxon>
    </lineage>
</organism>
<evidence type="ECO:0000259" key="5">
    <source>
        <dbReference type="Pfam" id="PF02797"/>
    </source>
</evidence>
<reference evidence="6" key="1">
    <citation type="journal article" date="2014" name="Int. J. Syst. Evol. Microbiol.">
        <title>Complete genome sequence of Corynebacterium casei LMG S-19264T (=DSM 44701T), isolated from a smear-ripened cheese.</title>
        <authorList>
            <consortium name="US DOE Joint Genome Institute (JGI-PGF)"/>
            <person name="Walter F."/>
            <person name="Albersmeier A."/>
            <person name="Kalinowski J."/>
            <person name="Ruckert C."/>
        </authorList>
    </citation>
    <scope>NUCLEOTIDE SEQUENCE</scope>
    <source>
        <strain evidence="6">CGMCC 1.15178</strain>
    </source>
</reference>
<dbReference type="Pfam" id="PF02797">
    <property type="entry name" value="Chal_sti_synt_C"/>
    <property type="match status" value="1"/>
</dbReference>
<dbReference type="CDD" id="cd00831">
    <property type="entry name" value="CHS_like"/>
    <property type="match status" value="1"/>
</dbReference>